<dbReference type="PANTHER" id="PTHR35400">
    <property type="entry name" value="SLR1083 PROTEIN"/>
    <property type="match status" value="1"/>
</dbReference>
<evidence type="ECO:0000313" key="2">
    <source>
        <dbReference type="EMBL" id="SDU41979.1"/>
    </source>
</evidence>
<evidence type="ECO:0000259" key="1">
    <source>
        <dbReference type="Pfam" id="PF05685"/>
    </source>
</evidence>
<sequence>MVVVDMPAVERAKLEVPIGPGRWTFDDLLALPESDWRFEIIDGGLLMTPPPGLYHEGLWLKLRDLIKDAVPADHLVLGSPGIDMDPSYLIPDVTVVRRDAVRRGRRLAHPSELLLVVEVVSPGSKSTDRFLKPAKYAEAGIPHFWRVEFQPELSLTAYALPHGGDAYTEAGTWTAGQTATIRAPFRVDIDVAELAPDR</sequence>
<keyword evidence="3" id="KW-1185">Reference proteome</keyword>
<name>A0A1H2ICX1_9ACTN</name>
<dbReference type="GO" id="GO:0004519">
    <property type="term" value="F:endonuclease activity"/>
    <property type="evidence" value="ECO:0007669"/>
    <property type="project" value="UniProtKB-KW"/>
</dbReference>
<dbReference type="RefSeq" id="WP_052762310.1">
    <property type="nucleotide sequence ID" value="NZ_LT629791.1"/>
</dbReference>
<protein>
    <submittedName>
        <fullName evidence="2">Endonuclease, Uma2 family (Restriction endonuclease fold)</fullName>
    </submittedName>
</protein>
<dbReference type="Gene3D" id="3.90.1570.10">
    <property type="entry name" value="tt1808, chain A"/>
    <property type="match status" value="1"/>
</dbReference>
<dbReference type="InterPro" id="IPR012296">
    <property type="entry name" value="Nuclease_put_TT1808"/>
</dbReference>
<gene>
    <name evidence="2" type="ORF">SAMN04488563_1618</name>
</gene>
<dbReference type="InterPro" id="IPR008538">
    <property type="entry name" value="Uma2"/>
</dbReference>
<dbReference type="Proteomes" id="UP000182977">
    <property type="component" value="Chromosome I"/>
</dbReference>
<keyword evidence="2" id="KW-0378">Hydrolase</keyword>
<reference evidence="3" key="1">
    <citation type="submission" date="2016-10" db="EMBL/GenBank/DDBJ databases">
        <authorList>
            <person name="Varghese N."/>
            <person name="Submissions S."/>
        </authorList>
    </citation>
    <scope>NUCLEOTIDE SEQUENCE [LARGE SCALE GENOMIC DNA]</scope>
    <source>
        <strain evidence="3">DSM 45079</strain>
    </source>
</reference>
<dbReference type="InterPro" id="IPR011335">
    <property type="entry name" value="Restrct_endonuc-II-like"/>
</dbReference>
<dbReference type="CDD" id="cd06260">
    <property type="entry name" value="DUF820-like"/>
    <property type="match status" value="1"/>
</dbReference>
<evidence type="ECO:0000313" key="3">
    <source>
        <dbReference type="Proteomes" id="UP000182977"/>
    </source>
</evidence>
<organism evidence="2 3">
    <name type="scientific">Jiangella alkaliphila</name>
    <dbReference type="NCBI Taxonomy" id="419479"/>
    <lineage>
        <taxon>Bacteria</taxon>
        <taxon>Bacillati</taxon>
        <taxon>Actinomycetota</taxon>
        <taxon>Actinomycetes</taxon>
        <taxon>Jiangellales</taxon>
        <taxon>Jiangellaceae</taxon>
        <taxon>Jiangella</taxon>
    </lineage>
</organism>
<dbReference type="PANTHER" id="PTHR35400:SF3">
    <property type="entry name" value="SLL1072 PROTEIN"/>
    <property type="match status" value="1"/>
</dbReference>
<feature type="domain" description="Putative restriction endonuclease" evidence="1">
    <location>
        <begin position="25"/>
        <end position="185"/>
    </location>
</feature>
<dbReference type="AlphaFoldDB" id="A0A1H2ICX1"/>
<keyword evidence="2" id="KW-0540">Nuclease</keyword>
<dbReference type="EMBL" id="LT629791">
    <property type="protein sequence ID" value="SDU41979.1"/>
    <property type="molecule type" value="Genomic_DNA"/>
</dbReference>
<dbReference type="STRING" id="419479.SAMN04488563_1618"/>
<dbReference type="OrthoDB" id="9799703at2"/>
<dbReference type="Pfam" id="PF05685">
    <property type="entry name" value="Uma2"/>
    <property type="match status" value="1"/>
</dbReference>
<accession>A0A1H2ICX1</accession>
<dbReference type="SUPFAM" id="SSF52980">
    <property type="entry name" value="Restriction endonuclease-like"/>
    <property type="match status" value="1"/>
</dbReference>
<keyword evidence="2" id="KW-0255">Endonuclease</keyword>
<proteinExistence type="predicted"/>